<dbReference type="AlphaFoldDB" id="A0A3N4GKB9"/>
<reference evidence="1 2" key="1">
    <citation type="submission" date="2018-11" db="EMBL/GenBank/DDBJ databases">
        <title>Aerococcus sp. SJQ22, whole genome shotgun sequence.</title>
        <authorList>
            <person name="Sun L."/>
            <person name="Gao X."/>
            <person name="Chen W."/>
            <person name="Huang K."/>
        </authorList>
    </citation>
    <scope>NUCLEOTIDE SEQUENCE [LARGE SCALE GENOMIC DNA]</scope>
    <source>
        <strain evidence="1 2">SJQ22</strain>
    </source>
</reference>
<dbReference type="EMBL" id="RKMG01000019">
    <property type="protein sequence ID" value="RPA59571.1"/>
    <property type="molecule type" value="Genomic_DNA"/>
</dbReference>
<evidence type="ECO:0000313" key="2">
    <source>
        <dbReference type="Proteomes" id="UP000273977"/>
    </source>
</evidence>
<organism evidence="1 2">
    <name type="scientific">Aerococcus agrisoli</name>
    <dbReference type="NCBI Taxonomy" id="2487350"/>
    <lineage>
        <taxon>Bacteria</taxon>
        <taxon>Bacillati</taxon>
        <taxon>Bacillota</taxon>
        <taxon>Bacilli</taxon>
        <taxon>Lactobacillales</taxon>
        <taxon>Aerococcaceae</taxon>
        <taxon>Aerococcus</taxon>
    </lineage>
</organism>
<keyword evidence="2" id="KW-1185">Reference proteome</keyword>
<proteinExistence type="predicted"/>
<evidence type="ECO:0008006" key="3">
    <source>
        <dbReference type="Google" id="ProtNLM"/>
    </source>
</evidence>
<accession>A0A3N4GKB9</accession>
<dbReference type="Proteomes" id="UP000273977">
    <property type="component" value="Unassembled WGS sequence"/>
</dbReference>
<gene>
    <name evidence="1" type="ORF">EF384_06480</name>
</gene>
<name>A0A3N4GKB9_9LACT</name>
<evidence type="ECO:0000313" key="1">
    <source>
        <dbReference type="EMBL" id="RPA59571.1"/>
    </source>
</evidence>
<protein>
    <recommendedName>
        <fullName evidence="3">DivIVA domain-containing protein</fullName>
    </recommendedName>
</protein>
<sequence>MQDSYELRRSWFGTYKTDDVQAYLDDLYIEIEKYLSDLARDTEEVQAENEILRQFIADSNILDEGITLPEVHKLAPSEWPALPIGRFKITGNGDFEAENLPNIEKNKEIHKKILSFYSNNSEKSGMIAPTRGIDAKENLFEIMHENNSNANTKDNSLNNDEFSENMPTDLQIELAELKSANVSLQAQLDFANKLLRDVYK</sequence>
<comment type="caution">
    <text evidence="1">The sequence shown here is derived from an EMBL/GenBank/DDBJ whole genome shotgun (WGS) entry which is preliminary data.</text>
</comment>